<dbReference type="InterPro" id="IPR007267">
    <property type="entry name" value="GtrA_DPMS_TM"/>
</dbReference>
<dbReference type="GO" id="GO:0005886">
    <property type="term" value="C:plasma membrane"/>
    <property type="evidence" value="ECO:0007669"/>
    <property type="project" value="TreeGrafter"/>
</dbReference>
<feature type="transmembrane region" description="Helical" evidence="6">
    <location>
        <begin position="589"/>
        <end position="609"/>
    </location>
</feature>
<dbReference type="PANTHER" id="PTHR38459:SF1">
    <property type="entry name" value="PROPHAGE BACTOPRENOL-LINKED GLUCOSE TRANSLOCASE HOMOLOG"/>
    <property type="match status" value="1"/>
</dbReference>
<feature type="domain" description="GtrA/DPMS transmembrane" evidence="7">
    <location>
        <begin position="25"/>
        <end position="149"/>
    </location>
</feature>
<evidence type="ECO:0000256" key="3">
    <source>
        <dbReference type="ARBA" id="ARBA00022692"/>
    </source>
</evidence>
<protein>
    <recommendedName>
        <fullName evidence="7">GtrA/DPMS transmembrane domain-containing protein</fullName>
    </recommendedName>
</protein>
<comment type="subcellular location">
    <subcellularLocation>
        <location evidence="1">Membrane</location>
        <topology evidence="1">Multi-pass membrane protein</topology>
    </subcellularLocation>
</comment>
<dbReference type="EMBL" id="NESP01000001">
    <property type="protein sequence ID" value="PUE59666.1"/>
    <property type="molecule type" value="Genomic_DNA"/>
</dbReference>
<feature type="transmembrane region" description="Helical" evidence="6">
    <location>
        <begin position="375"/>
        <end position="393"/>
    </location>
</feature>
<evidence type="ECO:0000256" key="4">
    <source>
        <dbReference type="ARBA" id="ARBA00022989"/>
    </source>
</evidence>
<dbReference type="Pfam" id="PF04138">
    <property type="entry name" value="GtrA_DPMS_TM"/>
    <property type="match status" value="1"/>
</dbReference>
<feature type="transmembrane region" description="Helical" evidence="6">
    <location>
        <begin position="352"/>
        <end position="369"/>
    </location>
</feature>
<evidence type="ECO:0000313" key="9">
    <source>
        <dbReference type="Proteomes" id="UP000251341"/>
    </source>
</evidence>
<organism evidence="8 9">
    <name type="scientific">Limnohabitans curvus</name>
    <dbReference type="NCBI Taxonomy" id="323423"/>
    <lineage>
        <taxon>Bacteria</taxon>
        <taxon>Pseudomonadati</taxon>
        <taxon>Pseudomonadota</taxon>
        <taxon>Betaproteobacteria</taxon>
        <taxon>Burkholderiales</taxon>
        <taxon>Comamonadaceae</taxon>
        <taxon>Limnohabitans</taxon>
    </lineage>
</organism>
<evidence type="ECO:0000313" key="8">
    <source>
        <dbReference type="EMBL" id="PUE59666.1"/>
    </source>
</evidence>
<feature type="transmembrane region" description="Helical" evidence="6">
    <location>
        <begin position="318"/>
        <end position="340"/>
    </location>
</feature>
<evidence type="ECO:0000256" key="6">
    <source>
        <dbReference type="SAM" id="Phobius"/>
    </source>
</evidence>
<evidence type="ECO:0000256" key="2">
    <source>
        <dbReference type="ARBA" id="ARBA00009399"/>
    </source>
</evidence>
<accession>A0A315EP25</accession>
<keyword evidence="9" id="KW-1185">Reference proteome</keyword>
<feature type="transmembrane region" description="Helical" evidence="6">
    <location>
        <begin position="59"/>
        <end position="77"/>
    </location>
</feature>
<evidence type="ECO:0000256" key="1">
    <source>
        <dbReference type="ARBA" id="ARBA00004141"/>
    </source>
</evidence>
<dbReference type="Proteomes" id="UP000251341">
    <property type="component" value="Unassembled WGS sequence"/>
</dbReference>
<dbReference type="GO" id="GO:0000271">
    <property type="term" value="P:polysaccharide biosynthetic process"/>
    <property type="evidence" value="ECO:0007669"/>
    <property type="project" value="InterPro"/>
</dbReference>
<keyword evidence="4 6" id="KW-1133">Transmembrane helix</keyword>
<evidence type="ECO:0000256" key="5">
    <source>
        <dbReference type="ARBA" id="ARBA00023136"/>
    </source>
</evidence>
<reference evidence="8 9" key="1">
    <citation type="submission" date="2017-04" db="EMBL/GenBank/DDBJ databases">
        <title>Unexpected and diverse lifestyles within the genus Limnohabitans.</title>
        <authorList>
            <person name="Kasalicky V."/>
            <person name="Mehrshad M."/>
            <person name="Andrei S.-A."/>
            <person name="Salcher M."/>
            <person name="Kratochvilova H."/>
            <person name="Simek K."/>
            <person name="Ghai R."/>
        </authorList>
    </citation>
    <scope>NUCLEOTIDE SEQUENCE [LARGE SCALE GENOMIC DNA]</scope>
    <source>
        <strain evidence="8 9">MWH-C5</strain>
    </source>
</reference>
<dbReference type="AlphaFoldDB" id="A0A315EP25"/>
<feature type="transmembrane region" description="Helical" evidence="6">
    <location>
        <begin position="466"/>
        <end position="486"/>
    </location>
</feature>
<dbReference type="RefSeq" id="WP_108402219.1">
    <property type="nucleotide sequence ID" value="NZ_NESP01000001.1"/>
</dbReference>
<feature type="transmembrane region" description="Helical" evidence="6">
    <location>
        <begin position="498"/>
        <end position="519"/>
    </location>
</feature>
<dbReference type="PANTHER" id="PTHR38459">
    <property type="entry name" value="PROPHAGE BACTOPRENOL-LINKED GLUCOSE TRANSLOCASE HOMOLOG"/>
    <property type="match status" value="1"/>
</dbReference>
<proteinExistence type="inferred from homology"/>
<feature type="transmembrane region" description="Helical" evidence="6">
    <location>
        <begin position="125"/>
        <end position="143"/>
    </location>
</feature>
<comment type="caution">
    <text evidence="8">The sequence shown here is derived from an EMBL/GenBank/DDBJ whole genome shotgun (WGS) entry which is preliminary data.</text>
</comment>
<feature type="transmembrane region" description="Helical" evidence="6">
    <location>
        <begin position="250"/>
        <end position="271"/>
    </location>
</feature>
<dbReference type="InterPro" id="IPR051401">
    <property type="entry name" value="GtrA_CellWall_Glycosyl"/>
</dbReference>
<keyword evidence="5 6" id="KW-0472">Membrane</keyword>
<feature type="transmembrane region" description="Helical" evidence="6">
    <location>
        <begin position="26"/>
        <end position="53"/>
    </location>
</feature>
<name>A0A315EP25_9BURK</name>
<feature type="transmembrane region" description="Helical" evidence="6">
    <location>
        <begin position="164"/>
        <end position="182"/>
    </location>
</feature>
<feature type="transmembrane region" description="Helical" evidence="6">
    <location>
        <begin position="400"/>
        <end position="421"/>
    </location>
</feature>
<comment type="similarity">
    <text evidence="2">Belongs to the GtrA family.</text>
</comment>
<evidence type="ECO:0000259" key="7">
    <source>
        <dbReference type="Pfam" id="PF04138"/>
    </source>
</evidence>
<feature type="transmembrane region" description="Helical" evidence="6">
    <location>
        <begin position="525"/>
        <end position="544"/>
    </location>
</feature>
<feature type="transmembrane region" description="Helical" evidence="6">
    <location>
        <begin position="98"/>
        <end position="119"/>
    </location>
</feature>
<sequence>MTTHTSVEPNTSFAQTLLTRWRYIKFGLVGASGTVVNLAVLYVCQEFLLASITSGEQRLYASLAIAIFLATVNNFAWNRLWTWRDRHAEFHGGIGTQFVRYGLASWLGTSVQYILTLWLAQHVHYLLGNVLAIVLASVINYFANDWWTFKGNPREVSDDERTQRYQSITFGLLVLAVLVYMFDLGGENIPRNGDELVYTHIAFKTWLQAHATGAWLPLASELDHMRNTKPPLLFWQAMVVPWLGLEWKLLWLRIPSLLYTVANTALVVWAARALATDWLRHKTEPTPFPKVLNANTLGLMAGLIFLGCFSTYRYGRPYLTSAIETFWMNLPFWWLLCQVLRARSQGGQGDNFNPSLSLFAVAGLSWGMVALYKSFVLIAPLAATLFVSLCWLNHTAWRAWFLRVALSTAFALGLFALWFVVDPDPMGVWREFVVGENWGKVSAGGPSYLRTAFVGGFSVWVQALGLLQNGAMLGPLIMGVAIWGLFQMRPAWRARLSGVVQPQAVLWIYVLLLSVFFMVPSQRSARYLIPLMPVMSVLCAIWLWRLPQWAQRTAMGLGTVFSLLGLGFLGLFLWAGWRIDLYPLWGRLGLLLILALQVLALLRLFGTLFSRANTQTLQASWIWLFGLVLSLFAWFGMLSAPLHTTANTYSAEVVAQVQEAKLATPSNFNGDFERWRFLIPGVGKITPYMDHEPNEDADIAQRLKSFDAVVVHRYWNDAAPDCEKANCQILAQRIGLRGRHPAGEINLKSLQTPERVMFWREYLLVKKP</sequence>
<feature type="transmembrane region" description="Helical" evidence="6">
    <location>
        <begin position="292"/>
        <end position="312"/>
    </location>
</feature>
<feature type="transmembrane region" description="Helical" evidence="6">
    <location>
        <begin position="556"/>
        <end position="577"/>
    </location>
</feature>
<keyword evidence="3 6" id="KW-0812">Transmembrane</keyword>
<feature type="transmembrane region" description="Helical" evidence="6">
    <location>
        <begin position="621"/>
        <end position="642"/>
    </location>
</feature>
<gene>
    <name evidence="8" type="ORF">B9Z44_08810</name>
</gene>